<organism evidence="2 3">
    <name type="scientific">Endocarpon pusillum (strain Z07020 / HMAS-L-300199)</name>
    <name type="common">Lichen-forming fungus</name>
    <dbReference type="NCBI Taxonomy" id="1263415"/>
    <lineage>
        <taxon>Eukaryota</taxon>
        <taxon>Fungi</taxon>
        <taxon>Dikarya</taxon>
        <taxon>Ascomycota</taxon>
        <taxon>Pezizomycotina</taxon>
        <taxon>Eurotiomycetes</taxon>
        <taxon>Chaetothyriomycetidae</taxon>
        <taxon>Verrucariales</taxon>
        <taxon>Verrucariaceae</taxon>
        <taxon>Endocarpon</taxon>
    </lineage>
</organism>
<feature type="transmembrane region" description="Helical" evidence="1">
    <location>
        <begin position="236"/>
        <end position="253"/>
    </location>
</feature>
<feature type="transmembrane region" description="Helical" evidence="1">
    <location>
        <begin position="259"/>
        <end position="280"/>
    </location>
</feature>
<keyword evidence="1" id="KW-0812">Transmembrane</keyword>
<evidence type="ECO:0000256" key="1">
    <source>
        <dbReference type="SAM" id="Phobius"/>
    </source>
</evidence>
<keyword evidence="3" id="KW-1185">Reference proteome</keyword>
<dbReference type="EMBL" id="KE720845">
    <property type="protein sequence ID" value="ERF74987.1"/>
    <property type="molecule type" value="Genomic_DNA"/>
</dbReference>
<protein>
    <submittedName>
        <fullName evidence="2">Uncharacterized protein</fullName>
    </submittedName>
</protein>
<sequence>MPLNFPTSRTHWRLDVVSLLAVIGESSMAKHAQPLTASWLCLLPRLIPAPQALIHPARPAGLPSQPAHVVGIHSGNYLQELNYFANLIHPISDLKRHSIHEIYIKHKPIKDRSGFGNEDKVKEIVTKYFSFLNFLTVGSTLLSLALLVWSVIHQDGPACIAIAIISITSTLVGGASYWRPLLTERTYDSDVPPGDIVIRTRSGAFVVVHCTEEVARELYVGAEDCDYVLDTRPAQVLVGTGTILLMIGVVLVGNCTFEMQVALGASYIALNGLYWVAALLPPRNNWDLFTRYEWDEARVITKESYTCTLYEAIIAASRISKDKVGEIKTSWAKTSRAAPDTPVWNKWLDEVAEKGNTDVDGKPWDPVESWKSIKRNDDAERGIVKSEKDIGPITKGVLRRPTDEVNGRKVNAGN</sequence>
<dbReference type="HOGENOM" id="CLU_029043_1_0_1"/>
<dbReference type="GeneID" id="19243377"/>
<keyword evidence="1" id="KW-1133">Transmembrane helix</keyword>
<dbReference type="OrthoDB" id="5412502at2759"/>
<dbReference type="AlphaFoldDB" id="U1GBQ3"/>
<dbReference type="RefSeq" id="XP_007787684.1">
    <property type="nucleotide sequence ID" value="XM_007789494.1"/>
</dbReference>
<feature type="transmembrane region" description="Helical" evidence="1">
    <location>
        <begin position="158"/>
        <end position="178"/>
    </location>
</feature>
<dbReference type="OMA" id="GMEDCEY"/>
<evidence type="ECO:0000313" key="3">
    <source>
        <dbReference type="Proteomes" id="UP000019373"/>
    </source>
</evidence>
<feature type="transmembrane region" description="Helical" evidence="1">
    <location>
        <begin position="128"/>
        <end position="152"/>
    </location>
</feature>
<dbReference type="Proteomes" id="UP000019373">
    <property type="component" value="Unassembled WGS sequence"/>
</dbReference>
<proteinExistence type="predicted"/>
<gene>
    <name evidence="2" type="ORF">EPUS_08528</name>
</gene>
<reference evidence="3" key="1">
    <citation type="journal article" date="2014" name="BMC Genomics">
        <title>Genome characteristics reveal the impact of lichenization on lichen-forming fungus Endocarpon pusillum Hedwig (Verrucariales, Ascomycota).</title>
        <authorList>
            <person name="Wang Y.-Y."/>
            <person name="Liu B."/>
            <person name="Zhang X.-Y."/>
            <person name="Zhou Q.-M."/>
            <person name="Zhang T."/>
            <person name="Li H."/>
            <person name="Yu Y.-F."/>
            <person name="Zhang X.-L."/>
            <person name="Hao X.-Y."/>
            <person name="Wang M."/>
            <person name="Wang L."/>
            <person name="Wei J.-C."/>
        </authorList>
    </citation>
    <scope>NUCLEOTIDE SEQUENCE [LARGE SCALE GENOMIC DNA]</scope>
    <source>
        <strain evidence="3">Z07020 / HMAS-L-300199</strain>
    </source>
</reference>
<accession>U1GBQ3</accession>
<dbReference type="eggNOG" id="ENOG502SI3B">
    <property type="taxonomic scope" value="Eukaryota"/>
</dbReference>
<name>U1GBQ3_ENDPU</name>
<keyword evidence="1" id="KW-0472">Membrane</keyword>
<evidence type="ECO:0000313" key="2">
    <source>
        <dbReference type="EMBL" id="ERF74987.1"/>
    </source>
</evidence>